<evidence type="ECO:0000313" key="2">
    <source>
        <dbReference type="EMBL" id="ASJ71944.1"/>
    </source>
</evidence>
<evidence type="ECO:0000256" key="1">
    <source>
        <dbReference type="SAM" id="Phobius"/>
    </source>
</evidence>
<name>A0A2Z2NXS7_9GAMM</name>
<gene>
    <name evidence="2" type="ORF">IMCC3135_09235</name>
</gene>
<keyword evidence="1" id="KW-1133">Transmembrane helix</keyword>
<keyword evidence="3" id="KW-1185">Reference proteome</keyword>
<feature type="transmembrane region" description="Helical" evidence="1">
    <location>
        <begin position="31"/>
        <end position="50"/>
    </location>
</feature>
<keyword evidence="1" id="KW-0812">Transmembrane</keyword>
<dbReference type="EMBL" id="CP018632">
    <property type="protein sequence ID" value="ASJ71944.1"/>
    <property type="molecule type" value="Genomic_DNA"/>
</dbReference>
<reference evidence="2 3" key="1">
    <citation type="submission" date="2016-12" db="EMBL/GenBank/DDBJ databases">
        <authorList>
            <person name="Song W.-J."/>
            <person name="Kurnit D.M."/>
        </authorList>
    </citation>
    <scope>NUCLEOTIDE SEQUENCE [LARGE SCALE GENOMIC DNA]</scope>
    <source>
        <strain evidence="2 3">IMCC3135</strain>
    </source>
</reference>
<evidence type="ECO:0000313" key="3">
    <source>
        <dbReference type="Proteomes" id="UP000250079"/>
    </source>
</evidence>
<sequence>MRQVRLPSAVNCGRAGLWRHASRHMLKGSTAAEYLVGLAVMIVTLIMPIPGMEHSLITWFMDALSAFQANTTVLMSIP</sequence>
<protein>
    <submittedName>
        <fullName evidence="2">Uncharacterized protein</fullName>
    </submittedName>
</protein>
<dbReference type="Proteomes" id="UP000250079">
    <property type="component" value="Chromosome"/>
</dbReference>
<accession>A0A2Z2NXS7</accession>
<proteinExistence type="predicted"/>
<organism evidence="2 3">
    <name type="scientific">Granulosicoccus antarcticus IMCC3135</name>
    <dbReference type="NCBI Taxonomy" id="1192854"/>
    <lineage>
        <taxon>Bacteria</taxon>
        <taxon>Pseudomonadati</taxon>
        <taxon>Pseudomonadota</taxon>
        <taxon>Gammaproteobacteria</taxon>
        <taxon>Chromatiales</taxon>
        <taxon>Granulosicoccaceae</taxon>
        <taxon>Granulosicoccus</taxon>
    </lineage>
</organism>
<keyword evidence="1" id="KW-0472">Membrane</keyword>
<dbReference type="KEGG" id="gai:IMCC3135_09235"/>
<dbReference type="AlphaFoldDB" id="A0A2Z2NXS7"/>